<dbReference type="Proteomes" id="UP000295793">
    <property type="component" value="Unassembled WGS sequence"/>
</dbReference>
<evidence type="ECO:0000313" key="3">
    <source>
        <dbReference type="EMBL" id="TCS43075.1"/>
    </source>
</evidence>
<evidence type="ECO:0000256" key="1">
    <source>
        <dbReference type="SAM" id="SignalP"/>
    </source>
</evidence>
<feature type="domain" description="YHS" evidence="2">
    <location>
        <begin position="35"/>
        <end position="78"/>
    </location>
</feature>
<dbReference type="Pfam" id="PF04945">
    <property type="entry name" value="YHS"/>
    <property type="match status" value="1"/>
</dbReference>
<keyword evidence="4" id="KW-1185">Reference proteome</keyword>
<gene>
    <name evidence="3" type="ORF">BCF53_10298</name>
</gene>
<feature type="signal peptide" evidence="1">
    <location>
        <begin position="1"/>
        <end position="21"/>
    </location>
</feature>
<dbReference type="InterPro" id="IPR007029">
    <property type="entry name" value="YHS_dom"/>
</dbReference>
<proteinExistence type="predicted"/>
<sequence length="146" mass="17016">MRTISLAFAVLSLFLVSFVNASDRVELAISGYDVVSYFTEKKPVQGESRFQTEWNGRVWHFSSQHNLALFKEEPERYEPRFDGHCANGLSDGHLVTANPKIYRIIDGQLYLFFSWWGKAQWAVDQQEQIELAEYWWSEFNEGATTH</sequence>
<dbReference type="OrthoDB" id="344729at2"/>
<dbReference type="AlphaFoldDB" id="A0A4R3IBT8"/>
<name>A0A4R3IBT8_9GAMM</name>
<organism evidence="3 4">
    <name type="scientific">Reinekea marinisedimentorum</name>
    <dbReference type="NCBI Taxonomy" id="230495"/>
    <lineage>
        <taxon>Bacteria</taxon>
        <taxon>Pseudomonadati</taxon>
        <taxon>Pseudomonadota</taxon>
        <taxon>Gammaproteobacteria</taxon>
        <taxon>Oceanospirillales</taxon>
        <taxon>Saccharospirillaceae</taxon>
        <taxon>Reinekea</taxon>
    </lineage>
</organism>
<evidence type="ECO:0000313" key="4">
    <source>
        <dbReference type="Proteomes" id="UP000295793"/>
    </source>
</evidence>
<accession>A0A4R3IBT8</accession>
<dbReference type="RefSeq" id="WP_132699679.1">
    <property type="nucleotide sequence ID" value="NZ_SLZR01000002.1"/>
</dbReference>
<dbReference type="EMBL" id="SLZR01000002">
    <property type="protein sequence ID" value="TCS43075.1"/>
    <property type="molecule type" value="Genomic_DNA"/>
</dbReference>
<dbReference type="NCBIfam" id="NF041384">
    <property type="entry name" value="YHS_seleno_dom"/>
    <property type="match status" value="1"/>
</dbReference>
<protein>
    <submittedName>
        <fullName evidence="3">YHS domain-containing protein</fullName>
    </submittedName>
</protein>
<feature type="chain" id="PRO_5020533100" evidence="1">
    <location>
        <begin position="22"/>
        <end position="146"/>
    </location>
</feature>
<keyword evidence="1" id="KW-0732">Signal</keyword>
<comment type="caution">
    <text evidence="3">The sequence shown here is derived from an EMBL/GenBank/DDBJ whole genome shotgun (WGS) entry which is preliminary data.</text>
</comment>
<reference evidence="3 4" key="1">
    <citation type="submission" date="2019-03" db="EMBL/GenBank/DDBJ databases">
        <title>Genomic Encyclopedia of Archaeal and Bacterial Type Strains, Phase II (KMG-II): from individual species to whole genera.</title>
        <authorList>
            <person name="Goeker M."/>
        </authorList>
    </citation>
    <scope>NUCLEOTIDE SEQUENCE [LARGE SCALE GENOMIC DNA]</scope>
    <source>
        <strain evidence="3 4">DSM 15388</strain>
    </source>
</reference>
<evidence type="ECO:0000259" key="2">
    <source>
        <dbReference type="Pfam" id="PF04945"/>
    </source>
</evidence>